<sequence length="108" mass="11547" precursor="true">MCTMLIVNVSIMPVVNHVSLSLATIAMVRAIPDINTLNLSPSAAQWYSSVVAALIAQGGTLQQSWDTGFFDAAGVRLRRCFLLCTVFCAPHNHACLRILQAAGFVGTP</sequence>
<evidence type="ECO:0000313" key="1">
    <source>
        <dbReference type="EMBL" id="AZA14560.1"/>
    </source>
</evidence>
<dbReference type="EMBL" id="CP033896">
    <property type="protein sequence ID" value="AZA14560.1"/>
    <property type="molecule type" value="Genomic_DNA"/>
</dbReference>
<name>A0A3G6JD22_9CORY</name>
<organism evidence="1 2">
    <name type="scientific">Corynebacterium choanae</name>
    <dbReference type="NCBI Taxonomy" id="1862358"/>
    <lineage>
        <taxon>Bacteria</taxon>
        <taxon>Bacillati</taxon>
        <taxon>Actinomycetota</taxon>
        <taxon>Actinomycetes</taxon>
        <taxon>Mycobacteriales</taxon>
        <taxon>Corynebacteriaceae</taxon>
        <taxon>Corynebacterium</taxon>
    </lineage>
</organism>
<proteinExistence type="predicted"/>
<reference evidence="1 2" key="1">
    <citation type="submission" date="2018-11" db="EMBL/GenBank/DDBJ databases">
        <authorList>
            <person name="Kleinhagauer T."/>
            <person name="Glaeser S.P."/>
            <person name="Spergser J."/>
            <person name="Ruckert C."/>
            <person name="Kaempfer P."/>
            <person name="Busse H.-J."/>
        </authorList>
    </citation>
    <scope>NUCLEOTIDE SEQUENCE [LARGE SCALE GENOMIC DNA]</scope>
    <source>
        <strain evidence="1 2">200CH</strain>
    </source>
</reference>
<protein>
    <submittedName>
        <fullName evidence="1">Uncharacterized protein</fullName>
    </submittedName>
</protein>
<keyword evidence="2" id="KW-1185">Reference proteome</keyword>
<evidence type="ECO:0000313" key="2">
    <source>
        <dbReference type="Proteomes" id="UP000269019"/>
    </source>
</evidence>
<dbReference type="Proteomes" id="UP000269019">
    <property type="component" value="Chromosome"/>
</dbReference>
<accession>A0A3G6JD22</accession>
<dbReference type="AlphaFoldDB" id="A0A3G6JD22"/>
<dbReference type="KEGG" id="ccho:CCHOA_10910"/>
<gene>
    <name evidence="1" type="ORF">CCHOA_10910</name>
</gene>